<keyword evidence="8 9" id="KW-0482">Metalloprotease</keyword>
<evidence type="ECO:0000256" key="1">
    <source>
        <dbReference type="ARBA" id="ARBA00001947"/>
    </source>
</evidence>
<dbReference type="InterPro" id="IPR001948">
    <property type="entry name" value="Peptidase_M18"/>
</dbReference>
<accession>A4J9Q8</accession>
<dbReference type="Gene3D" id="2.30.250.10">
    <property type="entry name" value="Aminopeptidase i, Domain 2"/>
    <property type="match status" value="1"/>
</dbReference>
<organism evidence="11 12">
    <name type="scientific">Desulforamulus reducens (strain ATCC BAA-1160 / DSM 100696 / MI-1)</name>
    <name type="common">Desulfotomaculum reducens</name>
    <dbReference type="NCBI Taxonomy" id="349161"/>
    <lineage>
        <taxon>Bacteria</taxon>
        <taxon>Bacillati</taxon>
        <taxon>Bacillota</taxon>
        <taxon>Clostridia</taxon>
        <taxon>Eubacteriales</taxon>
        <taxon>Peptococcaceae</taxon>
        <taxon>Desulforamulus</taxon>
    </lineage>
</organism>
<reference evidence="11 12" key="1">
    <citation type="submission" date="2007-03" db="EMBL/GenBank/DDBJ databases">
        <title>Complete sequence of Desulfotomaculum reducens MI-1.</title>
        <authorList>
            <consortium name="US DOE Joint Genome Institute"/>
            <person name="Copeland A."/>
            <person name="Lucas S."/>
            <person name="Lapidus A."/>
            <person name="Barry K."/>
            <person name="Detter J.C."/>
            <person name="Glavina del Rio T."/>
            <person name="Hammon N."/>
            <person name="Israni S."/>
            <person name="Dalin E."/>
            <person name="Tice H."/>
            <person name="Pitluck S."/>
            <person name="Sims D."/>
            <person name="Brettin T."/>
            <person name="Bruce D."/>
            <person name="Han C."/>
            <person name="Tapia R."/>
            <person name="Schmutz J."/>
            <person name="Larimer F."/>
            <person name="Land M."/>
            <person name="Hauser L."/>
            <person name="Kyrpides N."/>
            <person name="Kim E."/>
            <person name="Tebo B.M."/>
            <person name="Richardson P."/>
        </authorList>
    </citation>
    <scope>NUCLEOTIDE SEQUENCE [LARGE SCALE GENOMIC DNA]</scope>
    <source>
        <strain evidence="11 12">MI-1</strain>
    </source>
</reference>
<keyword evidence="7 9" id="KW-0862">Zinc</keyword>
<evidence type="ECO:0000256" key="6">
    <source>
        <dbReference type="ARBA" id="ARBA00022801"/>
    </source>
</evidence>
<dbReference type="GO" id="GO:0008270">
    <property type="term" value="F:zinc ion binding"/>
    <property type="evidence" value="ECO:0007669"/>
    <property type="project" value="InterPro"/>
</dbReference>
<evidence type="ECO:0000313" key="11">
    <source>
        <dbReference type="EMBL" id="ABO51811.1"/>
    </source>
</evidence>
<keyword evidence="6 9" id="KW-0378">Hydrolase</keyword>
<keyword evidence="5 9" id="KW-0479">Metal-binding</keyword>
<proteinExistence type="inferred from homology"/>
<keyword evidence="4 9" id="KW-0645">Protease</keyword>
<dbReference type="Pfam" id="PF02127">
    <property type="entry name" value="Peptidase_M18"/>
    <property type="match status" value="1"/>
</dbReference>
<dbReference type="HOGENOM" id="CLU_590123_0_0_9"/>
<dbReference type="EMBL" id="CP000612">
    <property type="protein sequence ID" value="ABO51811.1"/>
    <property type="molecule type" value="Genomic_DNA"/>
</dbReference>
<evidence type="ECO:0000313" key="12">
    <source>
        <dbReference type="Proteomes" id="UP000001556"/>
    </source>
</evidence>
<dbReference type="InterPro" id="IPR023358">
    <property type="entry name" value="Peptidase_M18_dom2"/>
</dbReference>
<dbReference type="GO" id="GO:0006508">
    <property type="term" value="P:proteolysis"/>
    <property type="evidence" value="ECO:0007669"/>
    <property type="project" value="UniProtKB-KW"/>
</dbReference>
<evidence type="ECO:0000256" key="9">
    <source>
        <dbReference type="RuleBase" id="RU004386"/>
    </source>
</evidence>
<dbReference type="eggNOG" id="COG1362">
    <property type="taxonomic scope" value="Bacteria"/>
</dbReference>
<dbReference type="SUPFAM" id="SSF53187">
    <property type="entry name" value="Zn-dependent exopeptidases"/>
    <property type="match status" value="1"/>
</dbReference>
<dbReference type="Proteomes" id="UP000001556">
    <property type="component" value="Chromosome"/>
</dbReference>
<dbReference type="Gene3D" id="3.40.630.10">
    <property type="entry name" value="Zn peptidases"/>
    <property type="match status" value="1"/>
</dbReference>
<evidence type="ECO:0000256" key="7">
    <source>
        <dbReference type="ARBA" id="ARBA00022833"/>
    </source>
</evidence>
<dbReference type="GO" id="GO:0008237">
    <property type="term" value="F:metallopeptidase activity"/>
    <property type="evidence" value="ECO:0007669"/>
    <property type="project" value="UniProtKB-KW"/>
</dbReference>
<evidence type="ECO:0000256" key="3">
    <source>
        <dbReference type="ARBA" id="ARBA00022438"/>
    </source>
</evidence>
<comment type="cofactor">
    <cofactor evidence="1 10">
        <name>Zn(2+)</name>
        <dbReference type="ChEBI" id="CHEBI:29105"/>
    </cofactor>
</comment>
<evidence type="ECO:0000256" key="2">
    <source>
        <dbReference type="ARBA" id="ARBA00008290"/>
    </source>
</evidence>
<dbReference type="KEGG" id="drm:Dred_3311"/>
<keyword evidence="3 9" id="KW-0031">Aminopeptidase</keyword>
<protein>
    <recommendedName>
        <fullName evidence="10">M18 family aminopeptidase</fullName>
        <ecNumber evidence="10">3.4.11.-</ecNumber>
    </recommendedName>
</protein>
<comment type="similarity">
    <text evidence="2 9">Belongs to the peptidase M18 family.</text>
</comment>
<dbReference type="FunFam" id="2.30.250.10:FF:000006">
    <property type="entry name" value="Probable M18 family aminopeptidase 1"/>
    <property type="match status" value="1"/>
</dbReference>
<sequence length="476" mass="52337">MFRSKKLGGQLMNTRPEDLTYKRKNVWQQVNEETTKQIFDFAEGYKYFLTKGKTERTCVREIINTAQSKGFIPVQQCQNLKAGDKIIISSKGKVVALAIIGQKGLDMGISLVGSHIDAPRLDLKPHPLYQDEGLGLFKTHYYGGIKKYQWLAIPLALHGVICKSNGQLVDVTIGDNPGDPVFTVTDLLPHLAKDQMAKKLMEAFEGEQLNLLIGGIPLQNGEKDTAVKLNILKLLHQKYGITEEDFISAELEAVPAGPAYDVGLDRSMVGAYGQDDRVCVYTSLQGILDANQPTRTAVALFIDKEEIGSTGNTGMMGRFLQNAVSEIGVRLYNQFNALALYNIFEKSIALSADVTAAVDPNFEGVLEKQNAAHLCGGVVITKYTGVKGKYETNDANAEYIAFIRNMLNQNNITWQTGELGKVDQGGGGTIAHMISELGFEVVDCGVPLLSMHAPMEIASKADIFESYRTYKNFFMA</sequence>
<dbReference type="SUPFAM" id="SSF101821">
    <property type="entry name" value="Aminopeptidase/glucanase lid domain"/>
    <property type="match status" value="1"/>
</dbReference>
<keyword evidence="12" id="KW-1185">Reference proteome</keyword>
<gene>
    <name evidence="11" type="ordered locus">Dred_3311</name>
</gene>
<name>A4J9Q8_DESRM</name>
<dbReference type="GO" id="GO:0004177">
    <property type="term" value="F:aminopeptidase activity"/>
    <property type="evidence" value="ECO:0007669"/>
    <property type="project" value="UniProtKB-KW"/>
</dbReference>
<evidence type="ECO:0000256" key="5">
    <source>
        <dbReference type="ARBA" id="ARBA00022723"/>
    </source>
</evidence>
<evidence type="ECO:0000256" key="10">
    <source>
        <dbReference type="RuleBase" id="RU004387"/>
    </source>
</evidence>
<dbReference type="NCBIfam" id="NF002600">
    <property type="entry name" value="PRK02256.1"/>
    <property type="match status" value="1"/>
</dbReference>
<evidence type="ECO:0000256" key="8">
    <source>
        <dbReference type="ARBA" id="ARBA00023049"/>
    </source>
</evidence>
<dbReference type="STRING" id="349161.Dred_3311"/>
<dbReference type="PANTHER" id="PTHR28570:SF2">
    <property type="entry name" value="M18 FAMILY AMINOPEPTIDASE 1-RELATED"/>
    <property type="match status" value="1"/>
</dbReference>
<dbReference type="EC" id="3.4.11.-" evidence="10"/>
<dbReference type="GO" id="GO:0005737">
    <property type="term" value="C:cytoplasm"/>
    <property type="evidence" value="ECO:0007669"/>
    <property type="project" value="UniProtKB-ARBA"/>
</dbReference>
<evidence type="ECO:0000256" key="4">
    <source>
        <dbReference type="ARBA" id="ARBA00022670"/>
    </source>
</evidence>
<dbReference type="PANTHER" id="PTHR28570">
    <property type="entry name" value="ASPARTYL AMINOPEPTIDASE"/>
    <property type="match status" value="1"/>
</dbReference>
<dbReference type="AlphaFoldDB" id="A4J9Q8"/>
<dbReference type="PRINTS" id="PR00932">
    <property type="entry name" value="AMINO1PTASE"/>
</dbReference>